<dbReference type="InterPro" id="IPR008966">
    <property type="entry name" value="Adhesion_dom_sf"/>
</dbReference>
<reference evidence="6 7" key="1">
    <citation type="submission" date="2020-07" db="EMBL/GenBank/DDBJ databases">
        <title>Exploring microbial biodiversity for novel pathways involved in the catabolism of aromatic compounds derived from lignin.</title>
        <authorList>
            <person name="Elkins J."/>
        </authorList>
    </citation>
    <scope>NUCLEOTIDE SEQUENCE [LARGE SCALE GENOMIC DNA]</scope>
    <source>
        <strain evidence="6 7">VanB</strain>
    </source>
</reference>
<organism evidence="6 7">
    <name type="scientific">Pseudomonas moraviensis</name>
    <dbReference type="NCBI Taxonomy" id="321662"/>
    <lineage>
        <taxon>Bacteria</taxon>
        <taxon>Pseudomonadati</taxon>
        <taxon>Pseudomonadota</taxon>
        <taxon>Gammaproteobacteria</taxon>
        <taxon>Pseudomonadales</taxon>
        <taxon>Pseudomonadaceae</taxon>
        <taxon>Pseudomonas</taxon>
    </lineage>
</organism>
<dbReference type="Pfam" id="PF00419">
    <property type="entry name" value="Fimbrial"/>
    <property type="match status" value="1"/>
</dbReference>
<evidence type="ECO:0000256" key="1">
    <source>
        <dbReference type="ARBA" id="ARBA00004561"/>
    </source>
</evidence>
<dbReference type="InterPro" id="IPR036937">
    <property type="entry name" value="Adhesion_dom_fimbrial_sf"/>
</dbReference>
<comment type="subcellular location">
    <subcellularLocation>
        <location evidence="1">Fimbrium</location>
    </subcellularLocation>
</comment>
<dbReference type="RefSeq" id="WP_257031395.1">
    <property type="nucleotide sequence ID" value="NZ_JACCAT010000001.1"/>
</dbReference>
<keyword evidence="4" id="KW-0732">Signal</keyword>
<evidence type="ECO:0000256" key="2">
    <source>
        <dbReference type="ARBA" id="ARBA00006671"/>
    </source>
</evidence>
<feature type="domain" description="Fimbrial-type adhesion" evidence="5">
    <location>
        <begin position="194"/>
        <end position="326"/>
    </location>
</feature>
<dbReference type="GO" id="GO:0009289">
    <property type="term" value="C:pilus"/>
    <property type="evidence" value="ECO:0007669"/>
    <property type="project" value="UniProtKB-SubCell"/>
</dbReference>
<evidence type="ECO:0000259" key="5">
    <source>
        <dbReference type="Pfam" id="PF00419"/>
    </source>
</evidence>
<dbReference type="PANTHER" id="PTHR33420">
    <property type="entry name" value="FIMBRIAL SUBUNIT ELFA-RELATED"/>
    <property type="match status" value="1"/>
</dbReference>
<name>A0A7Y9W0W8_9PSED</name>
<dbReference type="Gene3D" id="2.60.40.3310">
    <property type="match status" value="1"/>
</dbReference>
<evidence type="ECO:0000313" key="7">
    <source>
        <dbReference type="Proteomes" id="UP000553035"/>
    </source>
</evidence>
<dbReference type="EMBL" id="JACCAT010000001">
    <property type="protein sequence ID" value="NYH11653.1"/>
    <property type="molecule type" value="Genomic_DNA"/>
</dbReference>
<feature type="signal peptide" evidence="4">
    <location>
        <begin position="1"/>
        <end position="30"/>
    </location>
</feature>
<proteinExistence type="inferred from homology"/>
<gene>
    <name evidence="6" type="ORF">GGI52_004696</name>
</gene>
<dbReference type="Gene3D" id="2.60.40.1090">
    <property type="entry name" value="Fimbrial-type adhesion domain"/>
    <property type="match status" value="1"/>
</dbReference>
<dbReference type="PANTHER" id="PTHR33420:SF14">
    <property type="entry name" value="TYPE 1 FIMBRIN D-MANNOSE SPECIFIC ADHESIN"/>
    <property type="match status" value="1"/>
</dbReference>
<protein>
    <submittedName>
        <fullName evidence="6">Type 1 fimbria pilin</fullName>
    </submittedName>
</protein>
<evidence type="ECO:0000313" key="6">
    <source>
        <dbReference type="EMBL" id="NYH11653.1"/>
    </source>
</evidence>
<evidence type="ECO:0000256" key="3">
    <source>
        <dbReference type="ARBA" id="ARBA00023263"/>
    </source>
</evidence>
<dbReference type="InterPro" id="IPR050263">
    <property type="entry name" value="Bact_Fimbrial_Adh_Pro"/>
</dbReference>
<accession>A0A7Y9W0W8</accession>
<dbReference type="SUPFAM" id="SSF49401">
    <property type="entry name" value="Bacterial adhesins"/>
    <property type="match status" value="1"/>
</dbReference>
<sequence>MIFSNKQTLMCAVLKIACVMAFAYGPGAMAANCRYWNNTTTAVTLNFGTRLTADSLAIPQDAPIGTVIYEDSLQQDGILFKCESRHLYGFFMTPALGVPSGNTYPLGKTGLSFRIKLSDSRKEVTPPISRPSSNDNGWSTGDSTYTLQIFKSDELSLQSRVDAGELGQLKAAELLLITFNLVNPINLNTASCQTPAVTVQMGEDYQLNEFEKSGYTSRMIKFNIALKECQRGIQKVTYQLKANTPVIDQKKGIVSLSSGSSAKGIGLQLMNEAGEPIALDTPYPFSGFNPTGTDFKIPLAASYIRLADSELEAGTADTDVTFIMNYL</sequence>
<comment type="similarity">
    <text evidence="2">Belongs to the fimbrial protein family.</text>
</comment>
<keyword evidence="3" id="KW-0281">Fimbrium</keyword>
<dbReference type="Proteomes" id="UP000553035">
    <property type="component" value="Unassembled WGS sequence"/>
</dbReference>
<evidence type="ECO:0000256" key="4">
    <source>
        <dbReference type="SAM" id="SignalP"/>
    </source>
</evidence>
<dbReference type="InterPro" id="IPR000259">
    <property type="entry name" value="Adhesion_dom_fimbrial"/>
</dbReference>
<dbReference type="AlphaFoldDB" id="A0A7Y9W0W8"/>
<feature type="chain" id="PRO_5031425560" evidence="4">
    <location>
        <begin position="31"/>
        <end position="327"/>
    </location>
</feature>
<comment type="caution">
    <text evidence="6">The sequence shown here is derived from an EMBL/GenBank/DDBJ whole genome shotgun (WGS) entry which is preliminary data.</text>
</comment>
<dbReference type="GO" id="GO:0043709">
    <property type="term" value="P:cell adhesion involved in single-species biofilm formation"/>
    <property type="evidence" value="ECO:0007669"/>
    <property type="project" value="TreeGrafter"/>
</dbReference>